<dbReference type="RefSeq" id="WP_344661501.1">
    <property type="nucleotide sequence ID" value="NZ_BAAAQM010000055.1"/>
</dbReference>
<evidence type="ECO:0000256" key="5">
    <source>
        <dbReference type="ARBA" id="ARBA00022741"/>
    </source>
</evidence>
<protein>
    <recommendedName>
        <fullName evidence="2">histidine kinase</fullName>
        <ecNumber evidence="2">2.7.13.3</ecNumber>
    </recommendedName>
</protein>
<evidence type="ECO:0000256" key="6">
    <source>
        <dbReference type="ARBA" id="ARBA00022777"/>
    </source>
</evidence>
<dbReference type="PANTHER" id="PTHR24421">
    <property type="entry name" value="NITRATE/NITRITE SENSOR PROTEIN NARX-RELATED"/>
    <property type="match status" value="1"/>
</dbReference>
<sequence>MLRIRDAALDRASSSAPAADPLDLAVGAALAWVAVATAGGVHGYPWELNQAGLLLALFTVAIRHGRFRTGILAAVVYAELVYSEIQEWVGSMLWIYLGSAVWVAAVAIVGDGARRLRESRVLLAEYQEHLQRKQADREQRAVLMERIRIARELHDVTAHHLSVIAVQAGVARFVLDKEPETADQALRAISEVGSEGLAELRRLISLLRPEDEEAVGTPETDPPAPGVAQLPVLIERVGLSGTPSRYTVAGRQRPLPAGIELCVYRVVQESLTNVLKHAPGSSVEVRLEYEAELVRVSVADTGPHSLTGALAARSPVVPAAVTKAARHSGSGVGLTGMRERAALYGGELSAGRKPDGGFEVALTLPIDGMDSDDADPALEAAGAGGR</sequence>
<dbReference type="EC" id="2.7.13.3" evidence="2"/>
<dbReference type="Proteomes" id="UP001499854">
    <property type="component" value="Unassembled WGS sequence"/>
</dbReference>
<evidence type="ECO:0000259" key="10">
    <source>
        <dbReference type="PROSITE" id="PS50109"/>
    </source>
</evidence>
<dbReference type="EMBL" id="BAAAQM010000055">
    <property type="protein sequence ID" value="GAA1995530.1"/>
    <property type="molecule type" value="Genomic_DNA"/>
</dbReference>
<dbReference type="InterPro" id="IPR005467">
    <property type="entry name" value="His_kinase_dom"/>
</dbReference>
<dbReference type="Pfam" id="PF02518">
    <property type="entry name" value="HATPase_c"/>
    <property type="match status" value="1"/>
</dbReference>
<keyword evidence="3" id="KW-0597">Phosphoprotein</keyword>
<evidence type="ECO:0000256" key="2">
    <source>
        <dbReference type="ARBA" id="ARBA00012438"/>
    </source>
</evidence>
<keyword evidence="5" id="KW-0547">Nucleotide-binding</keyword>
<evidence type="ECO:0000256" key="3">
    <source>
        <dbReference type="ARBA" id="ARBA00022553"/>
    </source>
</evidence>
<keyword evidence="9" id="KW-0472">Membrane</keyword>
<proteinExistence type="predicted"/>
<keyword evidence="6" id="KW-0418">Kinase</keyword>
<keyword evidence="9" id="KW-1133">Transmembrane helix</keyword>
<keyword evidence="4" id="KW-0808">Transferase</keyword>
<dbReference type="InterPro" id="IPR011712">
    <property type="entry name" value="Sig_transdc_His_kin_sub3_dim/P"/>
</dbReference>
<dbReference type="CDD" id="cd16917">
    <property type="entry name" value="HATPase_UhpB-NarQ-NarX-like"/>
    <property type="match status" value="1"/>
</dbReference>
<comment type="catalytic activity">
    <reaction evidence="1">
        <text>ATP + protein L-histidine = ADP + protein N-phospho-L-histidine.</text>
        <dbReference type="EC" id="2.7.13.3"/>
    </reaction>
</comment>
<dbReference type="PANTHER" id="PTHR24421:SF10">
    <property type="entry name" value="NITRATE_NITRITE SENSOR PROTEIN NARQ"/>
    <property type="match status" value="1"/>
</dbReference>
<name>A0ABN2SZX8_9ACTN</name>
<evidence type="ECO:0000313" key="11">
    <source>
        <dbReference type="EMBL" id="GAA1995530.1"/>
    </source>
</evidence>
<dbReference type="Gene3D" id="3.30.565.10">
    <property type="entry name" value="Histidine kinase-like ATPase, C-terminal domain"/>
    <property type="match status" value="1"/>
</dbReference>
<dbReference type="Gene3D" id="1.20.5.1930">
    <property type="match status" value="1"/>
</dbReference>
<dbReference type="Pfam" id="PF07730">
    <property type="entry name" value="HisKA_3"/>
    <property type="match status" value="1"/>
</dbReference>
<evidence type="ECO:0000256" key="7">
    <source>
        <dbReference type="ARBA" id="ARBA00022840"/>
    </source>
</evidence>
<evidence type="ECO:0000256" key="1">
    <source>
        <dbReference type="ARBA" id="ARBA00000085"/>
    </source>
</evidence>
<dbReference type="PROSITE" id="PS50109">
    <property type="entry name" value="HIS_KIN"/>
    <property type="match status" value="1"/>
</dbReference>
<comment type="caution">
    <text evidence="11">The sequence shown here is derived from an EMBL/GenBank/DDBJ whole genome shotgun (WGS) entry which is preliminary data.</text>
</comment>
<keyword evidence="9" id="KW-0812">Transmembrane</keyword>
<reference evidence="11 12" key="1">
    <citation type="journal article" date="2019" name="Int. J. Syst. Evol. Microbiol.">
        <title>The Global Catalogue of Microorganisms (GCM) 10K type strain sequencing project: providing services to taxonomists for standard genome sequencing and annotation.</title>
        <authorList>
            <consortium name="The Broad Institute Genomics Platform"/>
            <consortium name="The Broad Institute Genome Sequencing Center for Infectious Disease"/>
            <person name="Wu L."/>
            <person name="Ma J."/>
        </authorList>
    </citation>
    <scope>NUCLEOTIDE SEQUENCE [LARGE SCALE GENOMIC DNA]</scope>
    <source>
        <strain evidence="11 12">JCM 16013</strain>
    </source>
</reference>
<gene>
    <name evidence="11" type="ORF">GCM10009838_70450</name>
</gene>
<accession>A0ABN2SZX8</accession>
<feature type="transmembrane region" description="Helical" evidence="9">
    <location>
        <begin position="24"/>
        <end position="44"/>
    </location>
</feature>
<feature type="domain" description="Histidine kinase" evidence="10">
    <location>
        <begin position="263"/>
        <end position="368"/>
    </location>
</feature>
<organism evidence="11 12">
    <name type="scientific">Catenulispora subtropica</name>
    <dbReference type="NCBI Taxonomy" id="450798"/>
    <lineage>
        <taxon>Bacteria</taxon>
        <taxon>Bacillati</taxon>
        <taxon>Actinomycetota</taxon>
        <taxon>Actinomycetes</taxon>
        <taxon>Catenulisporales</taxon>
        <taxon>Catenulisporaceae</taxon>
        <taxon>Catenulispora</taxon>
    </lineage>
</organism>
<keyword evidence="8" id="KW-0902">Two-component regulatory system</keyword>
<evidence type="ECO:0000256" key="9">
    <source>
        <dbReference type="SAM" id="Phobius"/>
    </source>
</evidence>
<dbReference type="InterPro" id="IPR050482">
    <property type="entry name" value="Sensor_HK_TwoCompSys"/>
</dbReference>
<dbReference type="SMART" id="SM00387">
    <property type="entry name" value="HATPase_c"/>
    <property type="match status" value="1"/>
</dbReference>
<evidence type="ECO:0000313" key="12">
    <source>
        <dbReference type="Proteomes" id="UP001499854"/>
    </source>
</evidence>
<evidence type="ECO:0000256" key="4">
    <source>
        <dbReference type="ARBA" id="ARBA00022679"/>
    </source>
</evidence>
<dbReference type="InterPro" id="IPR036890">
    <property type="entry name" value="HATPase_C_sf"/>
</dbReference>
<keyword evidence="7" id="KW-0067">ATP-binding</keyword>
<dbReference type="InterPro" id="IPR003594">
    <property type="entry name" value="HATPase_dom"/>
</dbReference>
<feature type="transmembrane region" description="Helical" evidence="9">
    <location>
        <begin position="88"/>
        <end position="110"/>
    </location>
</feature>
<keyword evidence="12" id="KW-1185">Reference proteome</keyword>
<evidence type="ECO:0000256" key="8">
    <source>
        <dbReference type="ARBA" id="ARBA00023012"/>
    </source>
</evidence>
<dbReference type="SUPFAM" id="SSF55874">
    <property type="entry name" value="ATPase domain of HSP90 chaperone/DNA topoisomerase II/histidine kinase"/>
    <property type="match status" value="1"/>
</dbReference>